<sequence length="325" mass="35282">MRYLITGGAGFIGSRLGEALLAGGHSLLVLDDLSTGSPPGAPAAAYGERYTFVRGSVLDRGLVDELVEQCDAVVHLAAAVGVRLVVERTLRSLATNVLGTEAVARAAHRFGRRLLLASTSEIYGKNADVPLREDSDRILGSPEVARWSYSEAKAVDESLVNAYHREHGLESVVVRFFNTVGPGQSPAYGMVIPRLVRQAVEDRPLTVYGNGLQTRCFMHVDDAVEGVLRLLEDERSIGGTFNLGSSEEISVLGLGRRVIELTGSNSEITFVPHEEAYGKHSEEPLRRVPDTTRVRKLTGWRPRRSLDDVLRDVISEVRVGSVVAG</sequence>
<comment type="caution">
    <text evidence="6">The sequence shown here is derived from an EMBL/GenBank/DDBJ whole genome shotgun (WGS) entry which is preliminary data.</text>
</comment>
<keyword evidence="4" id="KW-0456">Lyase</keyword>
<dbReference type="Proteomes" id="UP000230407">
    <property type="component" value="Unassembled WGS sequence"/>
</dbReference>
<dbReference type="InterPro" id="IPR044516">
    <property type="entry name" value="UXS-like"/>
</dbReference>
<dbReference type="InterPro" id="IPR001509">
    <property type="entry name" value="Epimerase_deHydtase"/>
</dbReference>
<dbReference type="RefSeq" id="WP_100204137.1">
    <property type="nucleotide sequence ID" value="NZ_PGGW01000067.1"/>
</dbReference>
<feature type="domain" description="NAD-dependent epimerase/dehydratase" evidence="5">
    <location>
        <begin position="4"/>
        <end position="244"/>
    </location>
</feature>
<organism evidence="6 7">
    <name type="scientific">Streptomyces carminius</name>
    <dbReference type="NCBI Taxonomy" id="2665496"/>
    <lineage>
        <taxon>Bacteria</taxon>
        <taxon>Bacillati</taxon>
        <taxon>Actinomycetota</taxon>
        <taxon>Actinomycetes</taxon>
        <taxon>Kitasatosporales</taxon>
        <taxon>Streptomycetaceae</taxon>
        <taxon>Streptomyces</taxon>
    </lineage>
</organism>
<dbReference type="EMBL" id="PGGW01000067">
    <property type="protein sequence ID" value="PJE94881.1"/>
    <property type="molecule type" value="Genomic_DNA"/>
</dbReference>
<dbReference type="GO" id="GO:0042732">
    <property type="term" value="P:D-xylose metabolic process"/>
    <property type="evidence" value="ECO:0007669"/>
    <property type="project" value="InterPro"/>
</dbReference>
<dbReference type="SUPFAM" id="SSF51735">
    <property type="entry name" value="NAD(P)-binding Rossmann-fold domains"/>
    <property type="match status" value="1"/>
</dbReference>
<evidence type="ECO:0000313" key="7">
    <source>
        <dbReference type="Proteomes" id="UP000230407"/>
    </source>
</evidence>
<protein>
    <submittedName>
        <fullName evidence="6">Nucleoside-diphosphate sugar epimerase</fullName>
    </submittedName>
</protein>
<evidence type="ECO:0000256" key="2">
    <source>
        <dbReference type="ARBA" id="ARBA00022793"/>
    </source>
</evidence>
<evidence type="ECO:0000256" key="4">
    <source>
        <dbReference type="ARBA" id="ARBA00023239"/>
    </source>
</evidence>
<gene>
    <name evidence="6" type="ORF">CUT44_24645</name>
</gene>
<keyword evidence="2" id="KW-0210">Decarboxylase</keyword>
<dbReference type="PANTHER" id="PTHR43078">
    <property type="entry name" value="UDP-GLUCURONIC ACID DECARBOXYLASE-RELATED"/>
    <property type="match status" value="1"/>
</dbReference>
<proteinExistence type="predicted"/>
<dbReference type="PANTHER" id="PTHR43078:SF6">
    <property type="entry name" value="UDP-GLUCURONIC ACID DECARBOXYLASE 1"/>
    <property type="match status" value="1"/>
</dbReference>
<dbReference type="GO" id="GO:0005737">
    <property type="term" value="C:cytoplasm"/>
    <property type="evidence" value="ECO:0007669"/>
    <property type="project" value="TreeGrafter"/>
</dbReference>
<dbReference type="InterPro" id="IPR036291">
    <property type="entry name" value="NAD(P)-bd_dom_sf"/>
</dbReference>
<dbReference type="GO" id="GO:0070403">
    <property type="term" value="F:NAD+ binding"/>
    <property type="evidence" value="ECO:0007669"/>
    <property type="project" value="InterPro"/>
</dbReference>
<comment type="cofactor">
    <cofactor evidence="1">
        <name>NAD(+)</name>
        <dbReference type="ChEBI" id="CHEBI:57540"/>
    </cofactor>
</comment>
<keyword evidence="3" id="KW-0520">NAD</keyword>
<dbReference type="GO" id="GO:0048040">
    <property type="term" value="F:UDP-glucuronate decarboxylase activity"/>
    <property type="evidence" value="ECO:0007669"/>
    <property type="project" value="TreeGrafter"/>
</dbReference>
<reference evidence="6 7" key="1">
    <citation type="submission" date="2017-11" db="EMBL/GenBank/DDBJ databases">
        <title>Streptomyces carmine sp. nov., a novel actinomycete isolated from Sophora alopecuroides in Xinjiang, China.</title>
        <authorList>
            <person name="Wang Y."/>
            <person name="Luo X."/>
            <person name="Wan C."/>
            <person name="Zhang L."/>
        </authorList>
    </citation>
    <scope>NUCLEOTIDE SEQUENCE [LARGE SCALE GENOMIC DNA]</scope>
    <source>
        <strain evidence="6 7">TRM SA0054</strain>
    </source>
</reference>
<evidence type="ECO:0000313" key="6">
    <source>
        <dbReference type="EMBL" id="PJE94881.1"/>
    </source>
</evidence>
<evidence type="ECO:0000259" key="5">
    <source>
        <dbReference type="Pfam" id="PF01370"/>
    </source>
</evidence>
<evidence type="ECO:0000256" key="1">
    <source>
        <dbReference type="ARBA" id="ARBA00001911"/>
    </source>
</evidence>
<dbReference type="Pfam" id="PF01370">
    <property type="entry name" value="Epimerase"/>
    <property type="match status" value="1"/>
</dbReference>
<keyword evidence="7" id="KW-1185">Reference proteome</keyword>
<dbReference type="AlphaFoldDB" id="A0A2M8LSE6"/>
<accession>A0A2M8LSE6</accession>
<dbReference type="Gene3D" id="3.40.50.720">
    <property type="entry name" value="NAD(P)-binding Rossmann-like Domain"/>
    <property type="match status" value="1"/>
</dbReference>
<evidence type="ECO:0000256" key="3">
    <source>
        <dbReference type="ARBA" id="ARBA00023027"/>
    </source>
</evidence>
<name>A0A2M8LSE6_9ACTN</name>